<evidence type="ECO:0000259" key="1">
    <source>
        <dbReference type="Pfam" id="PF01965"/>
    </source>
</evidence>
<dbReference type="InterPro" id="IPR002818">
    <property type="entry name" value="DJ-1/PfpI"/>
</dbReference>
<dbReference type="NCBIfam" id="TIGR01383">
    <property type="entry name" value="not_thiJ"/>
    <property type="match status" value="1"/>
</dbReference>
<reference evidence="2 3" key="1">
    <citation type="submission" date="2020-08" db="EMBL/GenBank/DDBJ databases">
        <title>Genome public.</title>
        <authorList>
            <person name="Liu C."/>
            <person name="Sun Q."/>
        </authorList>
    </citation>
    <scope>NUCLEOTIDE SEQUENCE [LARGE SCALE GENOMIC DNA]</scope>
    <source>
        <strain evidence="2 3">NSJ-9</strain>
    </source>
</reference>
<dbReference type="PANTHER" id="PTHR48094:SF12">
    <property type="entry name" value="PARKINSON DISEASE PROTEIN 7 HOMOLOG"/>
    <property type="match status" value="1"/>
</dbReference>
<accession>A0ABR7GDX1</accession>
<dbReference type="PANTHER" id="PTHR48094">
    <property type="entry name" value="PROTEIN/NUCLEIC ACID DEGLYCASE DJ-1-RELATED"/>
    <property type="match status" value="1"/>
</dbReference>
<gene>
    <name evidence="2" type="ORF">H8R94_03165</name>
</gene>
<protein>
    <submittedName>
        <fullName evidence="2">DJ-1/PfpI family protein</fullName>
    </submittedName>
</protein>
<dbReference type="InterPro" id="IPR050325">
    <property type="entry name" value="Prot/Nucl_acid_deglycase"/>
</dbReference>
<dbReference type="Pfam" id="PF01965">
    <property type="entry name" value="DJ-1_PfpI"/>
    <property type="match status" value="1"/>
</dbReference>
<dbReference type="RefSeq" id="WP_178009993.1">
    <property type="nucleotide sequence ID" value="NZ_JACOPG010000001.1"/>
</dbReference>
<dbReference type="InterPro" id="IPR006287">
    <property type="entry name" value="DJ-1"/>
</dbReference>
<organism evidence="2 3">
    <name type="scientific">Roseburia lenta</name>
    <dbReference type="NCBI Taxonomy" id="2763061"/>
    <lineage>
        <taxon>Bacteria</taxon>
        <taxon>Bacillati</taxon>
        <taxon>Bacillota</taxon>
        <taxon>Clostridia</taxon>
        <taxon>Lachnospirales</taxon>
        <taxon>Lachnospiraceae</taxon>
        <taxon>Roseburia</taxon>
    </lineage>
</organism>
<dbReference type="InterPro" id="IPR029062">
    <property type="entry name" value="Class_I_gatase-like"/>
</dbReference>
<evidence type="ECO:0000313" key="3">
    <source>
        <dbReference type="Proteomes" id="UP000643810"/>
    </source>
</evidence>
<proteinExistence type="predicted"/>
<dbReference type="SUPFAM" id="SSF52317">
    <property type="entry name" value="Class I glutamine amidotransferase-like"/>
    <property type="match status" value="1"/>
</dbReference>
<dbReference type="CDD" id="cd03135">
    <property type="entry name" value="GATase1_DJ-1"/>
    <property type="match status" value="1"/>
</dbReference>
<sequence length="185" mass="19332">MSKVAICMADGCEEIEGLTVVDVLRRGGMDIDTVSISGDPYVTGSHNIAFCADKLISELNWADYDGIVLPGGIPGTPNLAASPAVTDALKLFDAEGKLIAAICAAPSVLGQIGLLEGRDATSYPGFAEKMPGCNYKTDAVVRDGNIITSRGMGTAIEFALAIVEYFSDHETAVALGDKFIYSYGA</sequence>
<keyword evidence="3" id="KW-1185">Reference proteome</keyword>
<comment type="caution">
    <text evidence="2">The sequence shown here is derived from an EMBL/GenBank/DDBJ whole genome shotgun (WGS) entry which is preliminary data.</text>
</comment>
<feature type="domain" description="DJ-1/PfpI" evidence="1">
    <location>
        <begin position="3"/>
        <end position="164"/>
    </location>
</feature>
<dbReference type="Gene3D" id="3.40.50.880">
    <property type="match status" value="1"/>
</dbReference>
<name>A0ABR7GDX1_9FIRM</name>
<dbReference type="EMBL" id="JACOPG010000001">
    <property type="protein sequence ID" value="MBC5685624.1"/>
    <property type="molecule type" value="Genomic_DNA"/>
</dbReference>
<evidence type="ECO:0000313" key="2">
    <source>
        <dbReference type="EMBL" id="MBC5685624.1"/>
    </source>
</evidence>
<dbReference type="Proteomes" id="UP000643810">
    <property type="component" value="Unassembled WGS sequence"/>
</dbReference>